<protein>
    <submittedName>
        <fullName evidence="1">Uncharacterized protein</fullName>
    </submittedName>
</protein>
<organism evidence="1 2">
    <name type="scientific">Lindgomyces ingoldianus</name>
    <dbReference type="NCBI Taxonomy" id="673940"/>
    <lineage>
        <taxon>Eukaryota</taxon>
        <taxon>Fungi</taxon>
        <taxon>Dikarya</taxon>
        <taxon>Ascomycota</taxon>
        <taxon>Pezizomycotina</taxon>
        <taxon>Dothideomycetes</taxon>
        <taxon>Pleosporomycetidae</taxon>
        <taxon>Pleosporales</taxon>
        <taxon>Lindgomycetaceae</taxon>
        <taxon>Lindgomyces</taxon>
    </lineage>
</organism>
<comment type="caution">
    <text evidence="1">The sequence shown here is derived from an EMBL/GenBank/DDBJ whole genome shotgun (WGS) entry which is preliminary data.</text>
</comment>
<keyword evidence="2" id="KW-1185">Reference proteome</keyword>
<reference evidence="1" key="1">
    <citation type="journal article" date="2020" name="Stud. Mycol.">
        <title>101 Dothideomycetes genomes: a test case for predicting lifestyles and emergence of pathogens.</title>
        <authorList>
            <person name="Haridas S."/>
            <person name="Albert R."/>
            <person name="Binder M."/>
            <person name="Bloem J."/>
            <person name="Labutti K."/>
            <person name="Salamov A."/>
            <person name="Andreopoulos B."/>
            <person name="Baker S."/>
            <person name="Barry K."/>
            <person name="Bills G."/>
            <person name="Bluhm B."/>
            <person name="Cannon C."/>
            <person name="Castanera R."/>
            <person name="Culley D."/>
            <person name="Daum C."/>
            <person name="Ezra D."/>
            <person name="Gonzalez J."/>
            <person name="Henrissat B."/>
            <person name="Kuo A."/>
            <person name="Liang C."/>
            <person name="Lipzen A."/>
            <person name="Lutzoni F."/>
            <person name="Magnuson J."/>
            <person name="Mondo S."/>
            <person name="Nolan M."/>
            <person name="Ohm R."/>
            <person name="Pangilinan J."/>
            <person name="Park H.-J."/>
            <person name="Ramirez L."/>
            <person name="Alfaro M."/>
            <person name="Sun H."/>
            <person name="Tritt A."/>
            <person name="Yoshinaga Y."/>
            <person name="Zwiers L.-H."/>
            <person name="Turgeon B."/>
            <person name="Goodwin S."/>
            <person name="Spatafora J."/>
            <person name="Crous P."/>
            <person name="Grigoriev I."/>
        </authorList>
    </citation>
    <scope>NUCLEOTIDE SEQUENCE</scope>
    <source>
        <strain evidence="1">ATCC 200398</strain>
    </source>
</reference>
<name>A0ACB6R2J5_9PLEO</name>
<sequence length="456" mass="51149">MGLVEARRTTSGPSCVEVRRRSLGLHPGMWSRSCEVRSNIINASQKVNVPDVLAQNADVTFAAHGPPTSLRYRAGDRHFWSFTMKYYFLNNGQPGVYEGQVSGPFHEREYNLHICRRTAIVALGLSANSTTKGADDAAASYPWIALILSCNQQWDGERPRFLSGAEALLWAVNQEVSWVRRSLRHVSNQIASLADEFLFNRAYRDSLLFEDEGYTNPRTYFWALQSLRAVNDCISSLISAWDIYDKSSLLDLCQGEFSLPDYNPTDSNTDNSAKMPRLYLQQIEKQMSKLKELQATNIAKQEEIKSLRDGKQLLIYISMVFLPASFVTSVFGMDILSLIVNIKDFAVVFSVICGMTYVVIVVLRLDGIVHLLACIREPRGKPNTLTPSASTKQSWPSWRFWPRRSRATLPFSASLTWLQACRNLEKRANAPSDASKEDGRSALDIGTCGAAHKIAT</sequence>
<dbReference type="Proteomes" id="UP000799755">
    <property type="component" value="Unassembled WGS sequence"/>
</dbReference>
<accession>A0ACB6R2J5</accession>
<evidence type="ECO:0000313" key="2">
    <source>
        <dbReference type="Proteomes" id="UP000799755"/>
    </source>
</evidence>
<dbReference type="EMBL" id="MU003500">
    <property type="protein sequence ID" value="KAF2473048.1"/>
    <property type="molecule type" value="Genomic_DNA"/>
</dbReference>
<proteinExistence type="predicted"/>
<evidence type="ECO:0000313" key="1">
    <source>
        <dbReference type="EMBL" id="KAF2473048.1"/>
    </source>
</evidence>
<gene>
    <name evidence="1" type="ORF">BDR25DRAFT_352524</name>
</gene>